<proteinExistence type="predicted"/>
<reference evidence="1" key="1">
    <citation type="submission" date="2020-02" db="EMBL/GenBank/DDBJ databases">
        <authorList>
            <person name="Meier V. D."/>
        </authorList>
    </citation>
    <scope>NUCLEOTIDE SEQUENCE</scope>
    <source>
        <strain evidence="1">AVDCRST_MAG93</strain>
    </source>
</reference>
<accession>A0A6J4K5Z8</accession>
<dbReference type="EMBL" id="CADCTR010001444">
    <property type="protein sequence ID" value="CAA9296388.1"/>
    <property type="molecule type" value="Genomic_DNA"/>
</dbReference>
<protein>
    <submittedName>
        <fullName evidence="1">Uncharacterized protein</fullName>
    </submittedName>
</protein>
<organism evidence="1">
    <name type="scientific">uncultured Chloroflexia bacterium</name>
    <dbReference type="NCBI Taxonomy" id="1672391"/>
    <lineage>
        <taxon>Bacteria</taxon>
        <taxon>Bacillati</taxon>
        <taxon>Chloroflexota</taxon>
        <taxon>Chloroflexia</taxon>
        <taxon>environmental samples</taxon>
    </lineage>
</organism>
<feature type="non-terminal residue" evidence="1">
    <location>
        <position position="66"/>
    </location>
</feature>
<gene>
    <name evidence="1" type="ORF">AVDCRST_MAG93-4290</name>
</gene>
<dbReference type="AlphaFoldDB" id="A0A6J4K5Z8"/>
<sequence>MERSDTSALEIDPVHLVWHVSCVVEQYSGAHLVNELSLKVTPQGVSFIVTDGAPLSERFTIESTDP</sequence>
<name>A0A6J4K5Z8_9CHLR</name>
<evidence type="ECO:0000313" key="1">
    <source>
        <dbReference type="EMBL" id="CAA9296388.1"/>
    </source>
</evidence>